<dbReference type="Gene3D" id="1.10.287.110">
    <property type="entry name" value="DnaJ domain"/>
    <property type="match status" value="1"/>
</dbReference>
<dbReference type="Proteomes" id="UP000195570">
    <property type="component" value="Unassembled WGS sequence"/>
</dbReference>
<evidence type="ECO:0000313" key="4">
    <source>
        <dbReference type="Proteomes" id="UP000195570"/>
    </source>
</evidence>
<dbReference type="GO" id="GO:0031072">
    <property type="term" value="F:heat shock protein binding"/>
    <property type="evidence" value="ECO:0007669"/>
    <property type="project" value="TreeGrafter"/>
</dbReference>
<proteinExistence type="predicted"/>
<dbReference type="PROSITE" id="PS50076">
    <property type="entry name" value="DNAJ_2"/>
    <property type="match status" value="1"/>
</dbReference>
<dbReference type="SUPFAM" id="SSF46565">
    <property type="entry name" value="Chaperone J-domain"/>
    <property type="match status" value="1"/>
</dbReference>
<accession>A0A1G4IFP7</accession>
<dbReference type="FunFam" id="1.10.287.110:FF:000235">
    <property type="entry name" value="Chaperone protein DNAJ, putative"/>
    <property type="match status" value="1"/>
</dbReference>
<dbReference type="InterPro" id="IPR052594">
    <property type="entry name" value="J_domain-containing_protein"/>
</dbReference>
<evidence type="ECO:0000313" key="3">
    <source>
        <dbReference type="EMBL" id="SCU71189.1"/>
    </source>
</evidence>
<dbReference type="RefSeq" id="XP_067081892.1">
    <property type="nucleotide sequence ID" value="XM_067225791.1"/>
</dbReference>
<dbReference type="GO" id="GO:0005634">
    <property type="term" value="C:nucleus"/>
    <property type="evidence" value="ECO:0007669"/>
    <property type="project" value="TreeGrafter"/>
</dbReference>
<feature type="compositionally biased region" description="Polar residues" evidence="1">
    <location>
        <begin position="111"/>
        <end position="121"/>
    </location>
</feature>
<gene>
    <name evidence="3" type="ORF">TEOVI_000276900</name>
</gene>
<evidence type="ECO:0000259" key="2">
    <source>
        <dbReference type="PROSITE" id="PS50076"/>
    </source>
</evidence>
<dbReference type="InterPro" id="IPR036869">
    <property type="entry name" value="J_dom_sf"/>
</dbReference>
<protein>
    <submittedName>
        <fullName evidence="3">DnaJ domain containing protein, putative</fullName>
    </submittedName>
</protein>
<dbReference type="CDD" id="cd06257">
    <property type="entry name" value="DnaJ"/>
    <property type="match status" value="1"/>
</dbReference>
<dbReference type="SMART" id="SM00271">
    <property type="entry name" value="DnaJ"/>
    <property type="match status" value="1"/>
</dbReference>
<name>A0A1G4IFP7_TRYEQ</name>
<comment type="caution">
    <text evidence="3">The sequence shown here is derived from an EMBL/GenBank/DDBJ whole genome shotgun (WGS) entry which is preliminary data.</text>
</comment>
<feature type="region of interest" description="Disordered" evidence="1">
    <location>
        <begin position="109"/>
        <end position="132"/>
    </location>
</feature>
<evidence type="ECO:0000256" key="1">
    <source>
        <dbReference type="SAM" id="MobiDB-lite"/>
    </source>
</evidence>
<sequence>MAGINTVVSATPSLYAVLGVAPTVSQAELTRQFKRLSLQLHPDRAAYRTGENEAEVQRQYQSIVEAYEVLSNPDHRRSYDTKCGVNFSARVAALRQTLAQNEVMPVVNCPTEPTSAETVQVTEDEDDEEYTP</sequence>
<dbReference type="Pfam" id="PF00226">
    <property type="entry name" value="DnaJ"/>
    <property type="match status" value="1"/>
</dbReference>
<dbReference type="InterPro" id="IPR001623">
    <property type="entry name" value="DnaJ_domain"/>
</dbReference>
<dbReference type="InterPro" id="IPR018253">
    <property type="entry name" value="DnaJ_domain_CS"/>
</dbReference>
<dbReference type="PROSITE" id="PS00636">
    <property type="entry name" value="DNAJ_1"/>
    <property type="match status" value="1"/>
</dbReference>
<dbReference type="EMBL" id="CZPT02001585">
    <property type="protein sequence ID" value="SCU71189.1"/>
    <property type="molecule type" value="Genomic_DNA"/>
</dbReference>
<dbReference type="VEuPathDB" id="TriTrypDB:TEOVI_000276900"/>
<dbReference type="GO" id="GO:0005737">
    <property type="term" value="C:cytoplasm"/>
    <property type="evidence" value="ECO:0007669"/>
    <property type="project" value="TreeGrafter"/>
</dbReference>
<dbReference type="AlphaFoldDB" id="A0A1G4IFP7"/>
<feature type="compositionally biased region" description="Acidic residues" evidence="1">
    <location>
        <begin position="122"/>
        <end position="132"/>
    </location>
</feature>
<dbReference type="PANTHER" id="PTHR44144">
    <property type="entry name" value="DNAJ HOMOLOG SUBFAMILY C MEMBER 9"/>
    <property type="match status" value="1"/>
</dbReference>
<dbReference type="PANTHER" id="PTHR44144:SF1">
    <property type="entry name" value="DNAJ HOMOLOG SUBFAMILY C MEMBER 9"/>
    <property type="match status" value="1"/>
</dbReference>
<dbReference type="PRINTS" id="PR00625">
    <property type="entry name" value="JDOMAIN"/>
</dbReference>
<organism evidence="3 4">
    <name type="scientific">Trypanosoma equiperdum</name>
    <dbReference type="NCBI Taxonomy" id="5694"/>
    <lineage>
        <taxon>Eukaryota</taxon>
        <taxon>Discoba</taxon>
        <taxon>Euglenozoa</taxon>
        <taxon>Kinetoplastea</taxon>
        <taxon>Metakinetoplastina</taxon>
        <taxon>Trypanosomatida</taxon>
        <taxon>Trypanosomatidae</taxon>
        <taxon>Trypanosoma</taxon>
    </lineage>
</organism>
<reference evidence="3" key="1">
    <citation type="submission" date="2016-09" db="EMBL/GenBank/DDBJ databases">
        <authorList>
            <person name="Hebert L."/>
            <person name="Moumen B."/>
        </authorList>
    </citation>
    <scope>NUCLEOTIDE SEQUENCE [LARGE SCALE GENOMIC DNA]</scope>
    <source>
        <strain evidence="3">OVI</strain>
    </source>
</reference>
<keyword evidence="4" id="KW-1185">Reference proteome</keyword>
<dbReference type="GeneID" id="92376709"/>
<feature type="domain" description="J" evidence="2">
    <location>
        <begin position="13"/>
        <end position="83"/>
    </location>
</feature>